<name>C0BFF1_9FIRM</name>
<dbReference type="Proteomes" id="UP000003793">
    <property type="component" value="Unassembled WGS sequence"/>
</dbReference>
<dbReference type="Pfam" id="PF09951">
    <property type="entry name" value="Imm33"/>
    <property type="match status" value="1"/>
</dbReference>
<reference evidence="2 3" key="2">
    <citation type="submission" date="2009-03" db="EMBL/GenBank/DDBJ databases">
        <title>Draft genome sequence of Coprococcus comes (ATCC 27758).</title>
        <authorList>
            <person name="Sudarsanam P."/>
            <person name="Ley R."/>
            <person name="Guruge J."/>
            <person name="Turnbaugh P.J."/>
            <person name="Mahowald M."/>
            <person name="Liep D."/>
            <person name="Gordon J."/>
        </authorList>
    </citation>
    <scope>NUCLEOTIDE SEQUENCE [LARGE SCALE GENOMIC DNA]</scope>
    <source>
        <strain evidence="2 3">ATCC 27758</strain>
    </source>
</reference>
<proteinExistence type="predicted"/>
<accession>C0BFF1</accession>
<feature type="domain" description="Immunity protein Imm33" evidence="1">
    <location>
        <begin position="35"/>
        <end position="117"/>
    </location>
</feature>
<evidence type="ECO:0000313" key="3">
    <source>
        <dbReference type="Proteomes" id="UP000003793"/>
    </source>
</evidence>
<gene>
    <name evidence="2" type="ORF">COPCOM_03918</name>
</gene>
<evidence type="ECO:0000313" key="2">
    <source>
        <dbReference type="EMBL" id="EEG87996.1"/>
    </source>
</evidence>
<organism evidence="2 3">
    <name type="scientific">Coprococcus comes ATCC 27758</name>
    <dbReference type="NCBI Taxonomy" id="470146"/>
    <lineage>
        <taxon>Bacteria</taxon>
        <taxon>Bacillati</taxon>
        <taxon>Bacillota</taxon>
        <taxon>Clostridia</taxon>
        <taxon>Lachnospirales</taxon>
        <taxon>Lachnospiraceae</taxon>
        <taxon>Coprococcus</taxon>
    </lineage>
</organism>
<comment type="caution">
    <text evidence="2">The sequence shown here is derived from an EMBL/GenBank/DDBJ whole genome shotgun (WGS) entry which is preliminary data.</text>
</comment>
<dbReference type="EMBL" id="ABVR01000046">
    <property type="protein sequence ID" value="EEG87996.1"/>
    <property type="molecule type" value="Genomic_DNA"/>
</dbReference>
<dbReference type="AlphaFoldDB" id="C0BFF1"/>
<dbReference type="HOGENOM" id="CLU_145209_1_0_9"/>
<sequence>MKQISVCKGELKMRLFDKFKNKNTKITFIENAGGVIITKSIYQGTSKLKWLFREESVNPSDNGWRAIGDNDTQEYLDNPENSMVVDFNTLANIEPAVLSVYDMPVGADLEFCFDDTGRYFIDTNTGNRIK</sequence>
<protein>
    <recommendedName>
        <fullName evidence="1">Immunity protein Imm33 domain-containing protein</fullName>
    </recommendedName>
</protein>
<reference evidence="2 3" key="1">
    <citation type="submission" date="2009-02" db="EMBL/GenBank/DDBJ databases">
        <authorList>
            <person name="Fulton L."/>
            <person name="Clifton S."/>
            <person name="Fulton B."/>
            <person name="Xu J."/>
            <person name="Minx P."/>
            <person name="Pepin K.H."/>
            <person name="Johnson M."/>
            <person name="Bhonagiri V."/>
            <person name="Nash W.E."/>
            <person name="Mardis E.R."/>
            <person name="Wilson R.K."/>
        </authorList>
    </citation>
    <scope>NUCLEOTIDE SEQUENCE [LARGE SCALE GENOMIC DNA]</scope>
    <source>
        <strain evidence="2 3">ATCC 27758</strain>
    </source>
</reference>
<dbReference type="InterPro" id="IPR018689">
    <property type="entry name" value="Imm33_dom"/>
</dbReference>
<evidence type="ECO:0000259" key="1">
    <source>
        <dbReference type="Pfam" id="PF09951"/>
    </source>
</evidence>